<dbReference type="InterPro" id="IPR003959">
    <property type="entry name" value="ATPase_AAA_core"/>
</dbReference>
<feature type="domain" description="DUF3696" evidence="1">
    <location>
        <begin position="319"/>
        <end position="369"/>
    </location>
</feature>
<dbReference type="Gene3D" id="3.40.50.300">
    <property type="entry name" value="P-loop containing nucleotide triphosphate hydrolases"/>
    <property type="match status" value="1"/>
</dbReference>
<dbReference type="PANTHER" id="PTHR43581">
    <property type="entry name" value="ATP/GTP PHOSPHATASE"/>
    <property type="match status" value="1"/>
</dbReference>
<evidence type="ECO:0000313" key="3">
    <source>
        <dbReference type="EMBL" id="MRG91324.1"/>
    </source>
</evidence>
<dbReference type="InterPro" id="IPR014592">
    <property type="entry name" value="P-loop_UCP034888"/>
</dbReference>
<organism evidence="3 4">
    <name type="scientific">Polyangium spumosum</name>
    <dbReference type="NCBI Taxonomy" id="889282"/>
    <lineage>
        <taxon>Bacteria</taxon>
        <taxon>Pseudomonadati</taxon>
        <taxon>Myxococcota</taxon>
        <taxon>Polyangia</taxon>
        <taxon>Polyangiales</taxon>
        <taxon>Polyangiaceae</taxon>
        <taxon>Polyangium</taxon>
    </lineage>
</organism>
<dbReference type="EMBL" id="WJIE01000001">
    <property type="protein sequence ID" value="MRG91324.1"/>
    <property type="molecule type" value="Genomic_DNA"/>
</dbReference>
<name>A0A6N7PME5_9BACT</name>
<dbReference type="GO" id="GO:0005524">
    <property type="term" value="F:ATP binding"/>
    <property type="evidence" value="ECO:0007669"/>
    <property type="project" value="InterPro"/>
</dbReference>
<dbReference type="InterPro" id="IPR051396">
    <property type="entry name" value="Bact_Antivir_Def_Nuclease"/>
</dbReference>
<dbReference type="SUPFAM" id="SSF52540">
    <property type="entry name" value="P-loop containing nucleoside triphosphate hydrolases"/>
    <property type="match status" value="1"/>
</dbReference>
<dbReference type="OrthoDB" id="3322489at2"/>
<dbReference type="GO" id="GO:0016887">
    <property type="term" value="F:ATP hydrolysis activity"/>
    <property type="evidence" value="ECO:0007669"/>
    <property type="project" value="InterPro"/>
</dbReference>
<sequence>MIRELHLRAFKRFQDERLRLAPLTLLTGFNSGGKSSAMQALLLLRHATIMAGDGDAPKRAVPLNAPGLTLGNLKAVVNEITGRGEFSAGVDTGSVRVEWTFGSPECPTDSLAIPTTSSTSPPGSTEAATIRRALRTLRFVPADRHGPAETYPLDDPARHEMPGARAELSFGNLWWLLNQDSRNGALRHPDPSVPATFDHQVKAWLTDLFPGVELEARPVDHANLMTLGVRTNAELRFHRPSNVGFGITYVLPVIISLLMAEPGDIVMLENPEAHLHPRAQSRVARLCAKAAAAGVQVIVESHSDHVLNGVRVAVHGGEIAPDDVSVLFFAAPSKEPKASVEHIRVDRRGRLDGWPEGFFDEGDRLLDRLLEPVGSGGP</sequence>
<evidence type="ECO:0000259" key="2">
    <source>
        <dbReference type="Pfam" id="PF13304"/>
    </source>
</evidence>
<dbReference type="PANTHER" id="PTHR43581:SF2">
    <property type="entry name" value="EXCINUCLEASE ATPASE SUBUNIT"/>
    <property type="match status" value="1"/>
</dbReference>
<evidence type="ECO:0000259" key="1">
    <source>
        <dbReference type="Pfam" id="PF12476"/>
    </source>
</evidence>
<dbReference type="InterPro" id="IPR027417">
    <property type="entry name" value="P-loop_NTPase"/>
</dbReference>
<dbReference type="AlphaFoldDB" id="A0A6N7PME5"/>
<dbReference type="PIRSF" id="PIRSF034888">
    <property type="entry name" value="P-loop_UCP034888"/>
    <property type="match status" value="1"/>
</dbReference>
<feature type="domain" description="ATPase AAA-type core" evidence="2">
    <location>
        <begin position="226"/>
        <end position="308"/>
    </location>
</feature>
<protein>
    <submittedName>
        <fullName evidence="3">DUF3696 domain-containing protein</fullName>
    </submittedName>
</protein>
<accession>A0A6N7PME5</accession>
<dbReference type="Pfam" id="PF13304">
    <property type="entry name" value="AAA_21"/>
    <property type="match status" value="1"/>
</dbReference>
<proteinExistence type="predicted"/>
<keyword evidence="4" id="KW-1185">Reference proteome</keyword>
<dbReference type="Pfam" id="PF12476">
    <property type="entry name" value="DUF3696"/>
    <property type="match status" value="1"/>
</dbReference>
<gene>
    <name evidence="3" type="ORF">GF068_05210</name>
</gene>
<dbReference type="Proteomes" id="UP000440224">
    <property type="component" value="Unassembled WGS sequence"/>
</dbReference>
<reference evidence="3 4" key="1">
    <citation type="submission" date="2019-10" db="EMBL/GenBank/DDBJ databases">
        <title>A soil myxobacterium in the family Polyangiaceae.</title>
        <authorList>
            <person name="Li Y."/>
            <person name="Wang J."/>
        </authorList>
    </citation>
    <scope>NUCLEOTIDE SEQUENCE [LARGE SCALE GENOMIC DNA]</scope>
    <source>
        <strain evidence="3 4">DSM 14734</strain>
    </source>
</reference>
<dbReference type="RefSeq" id="WP_153818128.1">
    <property type="nucleotide sequence ID" value="NZ_WJIE01000001.1"/>
</dbReference>
<evidence type="ECO:0000313" key="4">
    <source>
        <dbReference type="Proteomes" id="UP000440224"/>
    </source>
</evidence>
<dbReference type="InterPro" id="IPR022532">
    <property type="entry name" value="DUF3696"/>
</dbReference>
<comment type="caution">
    <text evidence="3">The sequence shown here is derived from an EMBL/GenBank/DDBJ whole genome shotgun (WGS) entry which is preliminary data.</text>
</comment>